<evidence type="ECO:0000313" key="3">
    <source>
        <dbReference type="EMBL" id="CAF4393013.1"/>
    </source>
</evidence>
<dbReference type="OrthoDB" id="10025893at2759"/>
<dbReference type="Proteomes" id="UP000681722">
    <property type="component" value="Unassembled WGS sequence"/>
</dbReference>
<protein>
    <recommendedName>
        <fullName evidence="5">Death domain-containing protein</fullName>
    </recommendedName>
</protein>
<feature type="coiled-coil region" evidence="1">
    <location>
        <begin position="72"/>
        <end position="99"/>
    </location>
</feature>
<accession>A0A815VB25</accession>
<comment type="caution">
    <text evidence="2">The sequence shown here is derived from an EMBL/GenBank/DDBJ whole genome shotgun (WGS) entry which is preliminary data.</text>
</comment>
<keyword evidence="4" id="KW-1185">Reference proteome</keyword>
<reference evidence="2" key="1">
    <citation type="submission" date="2021-02" db="EMBL/GenBank/DDBJ databases">
        <authorList>
            <person name="Nowell W R."/>
        </authorList>
    </citation>
    <scope>NUCLEOTIDE SEQUENCE</scope>
</reference>
<feature type="coiled-coil region" evidence="1">
    <location>
        <begin position="132"/>
        <end position="234"/>
    </location>
</feature>
<evidence type="ECO:0000256" key="1">
    <source>
        <dbReference type="SAM" id="Coils"/>
    </source>
</evidence>
<dbReference type="EMBL" id="CAJOBC010090618">
    <property type="protein sequence ID" value="CAF4393013.1"/>
    <property type="molecule type" value="Genomic_DNA"/>
</dbReference>
<proteinExistence type="predicted"/>
<sequence length="417" mass="48030">DNSEQFRQIEQEKNHPSNVINEKEKTFFKLQKQRDLLEEGNHAKFTTITKLQKSESSSSQLENRELIWDKERQLYQTQIQQLEQTLIEAKRQSIEQQTKIMQLTCQLESVDSTFQTQIRSLDISLEEKNTLLLNIHRQLREKIQRVEQLQNDLQRTIRQAENQDITTAKPIQSLKSQSDELMKKNQILNEKCNEQSQTLIKILVLTVHLIILERDVLKNELKSLIETYERQSNEQGLALQIDSINEVLQVTKLTPSGNVSINTEQRKGLQPVQHVINLANSYPKGVIVDGPTDSYIAVVPVDEPPPLVNRPVKAKELNILATLLNADPFELATKLKLSNVDLIRNRTKGFNSYPKSVLITKEVLRAWYEEFNAKASSHTLFYALIESNQLPGAIAFRNMVDQAEPTDSTDNDYRSYV</sequence>
<dbReference type="EMBL" id="CAJNOQ010025026">
    <property type="protein sequence ID" value="CAF1533527.1"/>
    <property type="molecule type" value="Genomic_DNA"/>
</dbReference>
<evidence type="ECO:0000313" key="4">
    <source>
        <dbReference type="Proteomes" id="UP000663829"/>
    </source>
</evidence>
<name>A0A815VB25_9BILA</name>
<dbReference type="Proteomes" id="UP000663829">
    <property type="component" value="Unassembled WGS sequence"/>
</dbReference>
<gene>
    <name evidence="2" type="ORF">GPM918_LOCUS38195</name>
    <name evidence="3" type="ORF">SRO942_LOCUS38999</name>
</gene>
<keyword evidence="1" id="KW-0175">Coiled coil</keyword>
<evidence type="ECO:0000313" key="2">
    <source>
        <dbReference type="EMBL" id="CAF1533527.1"/>
    </source>
</evidence>
<evidence type="ECO:0008006" key="5">
    <source>
        <dbReference type="Google" id="ProtNLM"/>
    </source>
</evidence>
<dbReference type="AlphaFoldDB" id="A0A815VB25"/>
<organism evidence="2 4">
    <name type="scientific">Didymodactylos carnosus</name>
    <dbReference type="NCBI Taxonomy" id="1234261"/>
    <lineage>
        <taxon>Eukaryota</taxon>
        <taxon>Metazoa</taxon>
        <taxon>Spiralia</taxon>
        <taxon>Gnathifera</taxon>
        <taxon>Rotifera</taxon>
        <taxon>Eurotatoria</taxon>
        <taxon>Bdelloidea</taxon>
        <taxon>Philodinida</taxon>
        <taxon>Philodinidae</taxon>
        <taxon>Didymodactylos</taxon>
    </lineage>
</organism>
<feature type="non-terminal residue" evidence="2">
    <location>
        <position position="1"/>
    </location>
</feature>